<comment type="caution">
    <text evidence="4">The sequence shown here is derived from an EMBL/GenBank/DDBJ whole genome shotgun (WGS) entry which is preliminary data.</text>
</comment>
<proteinExistence type="predicted"/>
<name>A0A0G0DJ83_9BACT</name>
<gene>
    <name evidence="4" type="ORF">UR93_C0006G0004</name>
</gene>
<dbReference type="GO" id="GO:0016757">
    <property type="term" value="F:glycosyltransferase activity"/>
    <property type="evidence" value="ECO:0007669"/>
    <property type="project" value="InterPro"/>
</dbReference>
<evidence type="ECO:0000256" key="1">
    <source>
        <dbReference type="ARBA" id="ARBA00022679"/>
    </source>
</evidence>
<evidence type="ECO:0000259" key="2">
    <source>
        <dbReference type="Pfam" id="PF00534"/>
    </source>
</evidence>
<organism evidence="4 5">
    <name type="scientific">Berkelbacteria bacterium GW2011_GWA2_35_9</name>
    <dbReference type="NCBI Taxonomy" id="1618333"/>
    <lineage>
        <taxon>Bacteria</taxon>
        <taxon>Candidatus Berkelbacteria</taxon>
    </lineage>
</organism>
<dbReference type="AlphaFoldDB" id="A0A0G0DJ83"/>
<dbReference type="Pfam" id="PF13439">
    <property type="entry name" value="Glyco_transf_4"/>
    <property type="match status" value="1"/>
</dbReference>
<dbReference type="SUPFAM" id="SSF53756">
    <property type="entry name" value="UDP-Glycosyltransferase/glycogen phosphorylase"/>
    <property type="match status" value="1"/>
</dbReference>
<reference evidence="4 5" key="1">
    <citation type="journal article" date="2015" name="Nature">
        <title>rRNA introns, odd ribosomes, and small enigmatic genomes across a large radiation of phyla.</title>
        <authorList>
            <person name="Brown C.T."/>
            <person name="Hug L.A."/>
            <person name="Thomas B.C."/>
            <person name="Sharon I."/>
            <person name="Castelle C.J."/>
            <person name="Singh A."/>
            <person name="Wilkins M.J."/>
            <person name="Williams K.H."/>
            <person name="Banfield J.F."/>
        </authorList>
    </citation>
    <scope>NUCLEOTIDE SEQUENCE [LARGE SCALE GENOMIC DNA]</scope>
</reference>
<dbReference type="InterPro" id="IPR001296">
    <property type="entry name" value="Glyco_trans_1"/>
</dbReference>
<dbReference type="Pfam" id="PF00534">
    <property type="entry name" value="Glycos_transf_1"/>
    <property type="match status" value="1"/>
</dbReference>
<dbReference type="Proteomes" id="UP000034316">
    <property type="component" value="Unassembled WGS sequence"/>
</dbReference>
<dbReference type="InterPro" id="IPR028098">
    <property type="entry name" value="Glyco_trans_4-like_N"/>
</dbReference>
<accession>A0A0G0DJ83</accession>
<feature type="domain" description="Glycosyl transferase family 1" evidence="2">
    <location>
        <begin position="180"/>
        <end position="334"/>
    </location>
</feature>
<dbReference type="PANTHER" id="PTHR46401">
    <property type="entry name" value="GLYCOSYLTRANSFERASE WBBK-RELATED"/>
    <property type="match status" value="1"/>
</dbReference>
<evidence type="ECO:0000259" key="3">
    <source>
        <dbReference type="Pfam" id="PF13439"/>
    </source>
</evidence>
<dbReference type="STRING" id="1618333.UR93_C0006G0004"/>
<evidence type="ECO:0000313" key="5">
    <source>
        <dbReference type="Proteomes" id="UP000034316"/>
    </source>
</evidence>
<feature type="domain" description="Glycosyltransferase subfamily 4-like N-terminal" evidence="3">
    <location>
        <begin position="38"/>
        <end position="179"/>
    </location>
</feature>
<dbReference type="PANTHER" id="PTHR46401:SF2">
    <property type="entry name" value="GLYCOSYLTRANSFERASE WBBK-RELATED"/>
    <property type="match status" value="1"/>
</dbReference>
<protein>
    <submittedName>
        <fullName evidence="4">Glycosyl transferase group 1</fullName>
    </submittedName>
</protein>
<dbReference type="Gene3D" id="3.40.50.2000">
    <property type="entry name" value="Glycogen Phosphorylase B"/>
    <property type="match status" value="2"/>
</dbReference>
<keyword evidence="1 4" id="KW-0808">Transferase</keyword>
<evidence type="ECO:0000313" key="4">
    <source>
        <dbReference type="EMBL" id="KKP88871.1"/>
    </source>
</evidence>
<dbReference type="EMBL" id="LBRB01000006">
    <property type="protein sequence ID" value="KKP88871.1"/>
    <property type="molecule type" value="Genomic_DNA"/>
</dbReference>
<sequence length="368" mass="42452">MKILHITPSYYPATKFGGPIFSMKIINQYLSINNYIEVITSQAGIKKEINTCFVDKIKVKYLPYYFNENFTFSPKLITYLIKNIHKFDLIQINSIWNFHFLIGTIFCILFNKPYVLFPKGSLDKNAVYANNKTIKLLYLKLIIKLINKSASIIYSSRLEKNDSVDGIDNKNCEVIANPIEKPKKTTKIKRQKIILYLGRIAKNKGVAELINQFIQTKLEYQLIIAGEIEDVKYYQKIKELSKGDKRIKLLNNQNTNKKSKLISQSFCTILSSIVNENFGNSIAESLVLETPVIVSSKAGISEYVKKYNCGVTINPEKYSLVQAVEFIEKNYTKYQINGKRLVIEKFDAKIVVQKINKLYAKIIKQHYD</sequence>